<dbReference type="SMART" id="SM00530">
    <property type="entry name" value="HTH_XRE"/>
    <property type="match status" value="1"/>
</dbReference>
<keyword evidence="3" id="KW-1185">Reference proteome</keyword>
<comment type="caution">
    <text evidence="2">The sequence shown here is derived from an EMBL/GenBank/DDBJ whole genome shotgun (WGS) entry which is preliminary data.</text>
</comment>
<dbReference type="InterPro" id="IPR001387">
    <property type="entry name" value="Cro/C1-type_HTH"/>
</dbReference>
<reference evidence="2 3" key="1">
    <citation type="submission" date="2020-03" db="EMBL/GenBank/DDBJ databases">
        <title>WGS of actinomycetes isolated from Thailand.</title>
        <authorList>
            <person name="Thawai C."/>
        </authorList>
    </citation>
    <scope>NUCLEOTIDE SEQUENCE [LARGE SCALE GENOMIC DNA]</scope>
    <source>
        <strain evidence="2 3">HSS6-12</strain>
    </source>
</reference>
<dbReference type="CDD" id="cd00093">
    <property type="entry name" value="HTH_XRE"/>
    <property type="match status" value="1"/>
</dbReference>
<dbReference type="Gene3D" id="1.10.260.40">
    <property type="entry name" value="lambda repressor-like DNA-binding domains"/>
    <property type="match status" value="1"/>
</dbReference>
<dbReference type="SUPFAM" id="SSF47413">
    <property type="entry name" value="lambda repressor-like DNA-binding domains"/>
    <property type="match status" value="1"/>
</dbReference>
<dbReference type="Proteomes" id="UP000783871">
    <property type="component" value="Unassembled WGS sequence"/>
</dbReference>
<name>A0ABX0ZCA5_9ACTN</name>
<feature type="domain" description="HTH cro/C1-type" evidence="1">
    <location>
        <begin position="21"/>
        <end position="76"/>
    </location>
</feature>
<accession>A0ABX0ZCA5</accession>
<proteinExistence type="predicted"/>
<organism evidence="2 3">
    <name type="scientific">Micromonospora thermarum</name>
    <dbReference type="NCBI Taxonomy" id="2720024"/>
    <lineage>
        <taxon>Bacteria</taxon>
        <taxon>Bacillati</taxon>
        <taxon>Actinomycetota</taxon>
        <taxon>Actinomycetes</taxon>
        <taxon>Micromonosporales</taxon>
        <taxon>Micromonosporaceae</taxon>
        <taxon>Micromonospora</taxon>
    </lineage>
</organism>
<evidence type="ECO:0000259" key="1">
    <source>
        <dbReference type="PROSITE" id="PS50943"/>
    </source>
</evidence>
<gene>
    <name evidence="2" type="ORF">HCJ94_17480</name>
</gene>
<dbReference type="Pfam" id="PF13560">
    <property type="entry name" value="HTH_31"/>
    <property type="match status" value="1"/>
</dbReference>
<evidence type="ECO:0000313" key="2">
    <source>
        <dbReference type="EMBL" id="NJP33726.1"/>
    </source>
</evidence>
<sequence length="82" mass="9048">MRQTTRSAHPSPNIEVDGAAIRELRKDLGETISSFAPKVPMSVGYLAQIERGDRPRVSPPNFRRLALALGVRPEKIKKRAAA</sequence>
<dbReference type="PROSITE" id="PS50943">
    <property type="entry name" value="HTH_CROC1"/>
    <property type="match status" value="1"/>
</dbReference>
<dbReference type="InterPro" id="IPR010982">
    <property type="entry name" value="Lambda_DNA-bd_dom_sf"/>
</dbReference>
<dbReference type="RefSeq" id="WP_168002095.1">
    <property type="nucleotide sequence ID" value="NZ_JAATEO010000018.1"/>
</dbReference>
<evidence type="ECO:0000313" key="3">
    <source>
        <dbReference type="Proteomes" id="UP000783871"/>
    </source>
</evidence>
<dbReference type="EMBL" id="JAATEO010000018">
    <property type="protein sequence ID" value="NJP33726.1"/>
    <property type="molecule type" value="Genomic_DNA"/>
</dbReference>
<protein>
    <submittedName>
        <fullName evidence="2">Helix-turn-helix transcriptional regulator</fullName>
    </submittedName>
</protein>